<evidence type="ECO:0000256" key="4">
    <source>
        <dbReference type="ARBA" id="ARBA00022984"/>
    </source>
</evidence>
<feature type="domain" description="BioF2-like acetyltransferase" evidence="7">
    <location>
        <begin position="157"/>
        <end position="300"/>
    </location>
</feature>
<name>A0A2N9ALD3_METEX</name>
<keyword evidence="3" id="KW-0133">Cell shape</keyword>
<dbReference type="InterPro" id="IPR050644">
    <property type="entry name" value="PG_Glycine_Bridge_Synth"/>
</dbReference>
<dbReference type="AlphaFoldDB" id="A0A2N9ALD3"/>
<protein>
    <recommendedName>
        <fullName evidence="7">BioF2-like acetyltransferase domain-containing protein</fullName>
    </recommendedName>
</protein>
<evidence type="ECO:0000256" key="1">
    <source>
        <dbReference type="ARBA" id="ARBA00009943"/>
    </source>
</evidence>
<dbReference type="PROSITE" id="PS51191">
    <property type="entry name" value="FEMABX"/>
    <property type="match status" value="1"/>
</dbReference>
<evidence type="ECO:0000313" key="8">
    <source>
        <dbReference type="EMBL" id="SOR28164.1"/>
    </source>
</evidence>
<dbReference type="InterPro" id="IPR038740">
    <property type="entry name" value="BioF2-like_GNAT_dom"/>
</dbReference>
<sequence>MTAQVAVIDRSGAEDWDEILWQQPAANLYASRSWGQYKSRLGWTVRQVALNDNGADLAYIQYQERCTGPVRRILVQGGAVLTARGQFRAEAVLAAFIDHLALRPADLLAVKSYRPQDPEGVTALLSHGFVPVVTAMDHTIELDLTPDTDAILAAADRRWRREVNKATGQPDLTAVFLTDRDERLRAFDTFVRMYAALQQRKGFSSGLDTAAYRDLAASDPHLLFLEIRQGGEPILVRIVHTARAVWTDFFTASDERARSTGAATLAVWRIIERARQEGARRFDFGGVDPAGNRGVFDFKRALSRNVIQSGPTWIYARNAFIRRAAATALFLRSI</sequence>
<dbReference type="InterPro" id="IPR003447">
    <property type="entry name" value="FEMABX"/>
</dbReference>
<evidence type="ECO:0000256" key="2">
    <source>
        <dbReference type="ARBA" id="ARBA00022679"/>
    </source>
</evidence>
<evidence type="ECO:0000313" key="9">
    <source>
        <dbReference type="Proteomes" id="UP000233769"/>
    </source>
</evidence>
<keyword evidence="6" id="KW-0961">Cell wall biogenesis/degradation</keyword>
<keyword evidence="4" id="KW-0573">Peptidoglycan synthesis</keyword>
<dbReference type="InterPro" id="IPR016181">
    <property type="entry name" value="Acyl_CoA_acyltransferase"/>
</dbReference>
<keyword evidence="5" id="KW-0012">Acyltransferase</keyword>
<dbReference type="GO" id="GO:0008360">
    <property type="term" value="P:regulation of cell shape"/>
    <property type="evidence" value="ECO:0007669"/>
    <property type="project" value="UniProtKB-KW"/>
</dbReference>
<dbReference type="PANTHER" id="PTHR36174">
    <property type="entry name" value="LIPID II:GLYCINE GLYCYLTRANSFERASE"/>
    <property type="match status" value="1"/>
</dbReference>
<evidence type="ECO:0000259" key="7">
    <source>
        <dbReference type="Pfam" id="PF13480"/>
    </source>
</evidence>
<evidence type="ECO:0000256" key="5">
    <source>
        <dbReference type="ARBA" id="ARBA00023315"/>
    </source>
</evidence>
<evidence type="ECO:0000256" key="6">
    <source>
        <dbReference type="ARBA" id="ARBA00023316"/>
    </source>
</evidence>
<dbReference type="PANTHER" id="PTHR36174:SF1">
    <property type="entry name" value="LIPID II:GLYCINE GLYCYLTRANSFERASE"/>
    <property type="match status" value="1"/>
</dbReference>
<proteinExistence type="inferred from homology"/>
<keyword evidence="2" id="KW-0808">Transferase</keyword>
<dbReference type="GO" id="GO:0009252">
    <property type="term" value="P:peptidoglycan biosynthetic process"/>
    <property type="evidence" value="ECO:0007669"/>
    <property type="project" value="UniProtKB-KW"/>
</dbReference>
<dbReference type="Proteomes" id="UP000233769">
    <property type="component" value="Chromosome tk0001"/>
</dbReference>
<dbReference type="Pfam" id="PF13480">
    <property type="entry name" value="Acetyltransf_6"/>
    <property type="match status" value="1"/>
</dbReference>
<reference evidence="9" key="1">
    <citation type="submission" date="2017-10" db="EMBL/GenBank/DDBJ databases">
        <authorList>
            <person name="Regsiter A."/>
            <person name="William W."/>
        </authorList>
    </citation>
    <scope>NUCLEOTIDE SEQUENCE [LARGE SCALE GENOMIC DNA]</scope>
</reference>
<organism evidence="8 9">
    <name type="scientific">Methylorubrum extorquens</name>
    <name type="common">Methylobacterium dichloromethanicum</name>
    <name type="synonym">Methylobacterium extorquens</name>
    <dbReference type="NCBI Taxonomy" id="408"/>
    <lineage>
        <taxon>Bacteria</taxon>
        <taxon>Pseudomonadati</taxon>
        <taxon>Pseudomonadota</taxon>
        <taxon>Alphaproteobacteria</taxon>
        <taxon>Hyphomicrobiales</taxon>
        <taxon>Methylobacteriaceae</taxon>
        <taxon>Methylorubrum</taxon>
    </lineage>
</organism>
<dbReference type="SUPFAM" id="SSF55729">
    <property type="entry name" value="Acyl-CoA N-acyltransferases (Nat)"/>
    <property type="match status" value="2"/>
</dbReference>
<accession>A0A2N9ALD3</accession>
<comment type="similarity">
    <text evidence="1">Belongs to the FemABX family.</text>
</comment>
<dbReference type="GO" id="GO:0071555">
    <property type="term" value="P:cell wall organization"/>
    <property type="evidence" value="ECO:0007669"/>
    <property type="project" value="UniProtKB-KW"/>
</dbReference>
<dbReference type="GO" id="GO:0016755">
    <property type="term" value="F:aminoacyltransferase activity"/>
    <property type="evidence" value="ECO:0007669"/>
    <property type="project" value="InterPro"/>
</dbReference>
<dbReference type="Gene3D" id="3.40.630.30">
    <property type="match status" value="2"/>
</dbReference>
<evidence type="ECO:0000256" key="3">
    <source>
        <dbReference type="ARBA" id="ARBA00022960"/>
    </source>
</evidence>
<dbReference type="EMBL" id="LT962688">
    <property type="protein sequence ID" value="SOR28164.1"/>
    <property type="molecule type" value="Genomic_DNA"/>
</dbReference>
<gene>
    <name evidence="8" type="ORF">TK0001_1562</name>
</gene>